<reference evidence="2" key="1">
    <citation type="submission" date="2022-07" db="EMBL/GenBank/DDBJ databases">
        <title>Enhanced cultured diversity of the mouse gut microbiota enables custom-made synthetic communities.</title>
        <authorList>
            <person name="Afrizal A."/>
        </authorList>
    </citation>
    <scope>NUCLEOTIDE SEQUENCE</scope>
    <source>
        <strain evidence="2">DSM 29482</strain>
    </source>
</reference>
<keyword evidence="1" id="KW-0812">Transmembrane</keyword>
<evidence type="ECO:0000313" key="2">
    <source>
        <dbReference type="EMBL" id="MCR2042959.1"/>
    </source>
</evidence>
<evidence type="ECO:0000313" key="3">
    <source>
        <dbReference type="Proteomes" id="UP001142078"/>
    </source>
</evidence>
<feature type="transmembrane region" description="Helical" evidence="1">
    <location>
        <begin position="12"/>
        <end position="28"/>
    </location>
</feature>
<protein>
    <submittedName>
        <fullName evidence="2">Sporulation protein YunB</fullName>
    </submittedName>
</protein>
<proteinExistence type="predicted"/>
<dbReference type="Proteomes" id="UP001142078">
    <property type="component" value="Unassembled WGS sequence"/>
</dbReference>
<dbReference type="InterPro" id="IPR014197">
    <property type="entry name" value="Sporulation_prot_YunB"/>
</dbReference>
<dbReference type="AlphaFoldDB" id="A0A9X2S465"/>
<comment type="caution">
    <text evidence="2">The sequence shown here is derived from an EMBL/GenBank/DDBJ whole genome shotgun (WGS) entry which is preliminary data.</text>
</comment>
<gene>
    <name evidence="2" type="primary">yunB</name>
    <name evidence="2" type="ORF">NSA23_02390</name>
</gene>
<dbReference type="Pfam" id="PF09560">
    <property type="entry name" value="Spore_YunB"/>
    <property type="match status" value="1"/>
</dbReference>
<dbReference type="RefSeq" id="WP_050069788.1">
    <property type="nucleotide sequence ID" value="NZ_CABKTM010000043.1"/>
</dbReference>
<dbReference type="NCBIfam" id="TIGR02832">
    <property type="entry name" value="spo_yunB"/>
    <property type="match status" value="1"/>
</dbReference>
<accession>A0A9X2S465</accession>
<keyword evidence="1" id="KW-0472">Membrane</keyword>
<dbReference type="EMBL" id="JANJZL010000001">
    <property type="protein sequence ID" value="MCR2042959.1"/>
    <property type="molecule type" value="Genomic_DNA"/>
</dbReference>
<evidence type="ECO:0000256" key="1">
    <source>
        <dbReference type="SAM" id="Phobius"/>
    </source>
</evidence>
<sequence>MKHIFKRNKHIIWIVLVIFVVIYIFKYIDKNIKPTLIAISEIKAKAMATEVINDSVNLRINDDIDYKDLIFVKYDDNGKVTLMQANTIVMNSISSDVASEVQKQLKEISQSKVDVPLTNAFDTQLLKLPSINMEIIPEGAVSVDFATEFQESGINQTRHRIYLIVETNIKIIVPLVSEEIKISTNVPIAETIIIGDVPEQYINVPGDDVLKVVK</sequence>
<dbReference type="PIRSF" id="PIRSF021383">
    <property type="entry name" value="YunB"/>
    <property type="match status" value="1"/>
</dbReference>
<organism evidence="2 3">
    <name type="scientific">Anaerosalibacter massiliensis</name>
    <dbReference type="NCBI Taxonomy" id="1347392"/>
    <lineage>
        <taxon>Bacteria</taxon>
        <taxon>Bacillati</taxon>
        <taxon>Bacillota</taxon>
        <taxon>Tissierellia</taxon>
        <taxon>Tissierellales</taxon>
        <taxon>Sporanaerobacteraceae</taxon>
        <taxon>Anaerosalibacter</taxon>
    </lineage>
</organism>
<dbReference type="OrthoDB" id="1649278at2"/>
<keyword evidence="3" id="KW-1185">Reference proteome</keyword>
<name>A0A9X2S465_9FIRM</name>
<keyword evidence="1" id="KW-1133">Transmembrane helix</keyword>